<gene>
    <name evidence="3" type="ORF">L249_0487</name>
</gene>
<proteinExistence type="predicted"/>
<dbReference type="Proteomes" id="UP000253664">
    <property type="component" value="Unassembled WGS sequence"/>
</dbReference>
<sequence length="926" mass="102383">MTTLDDPSLYTIGWIAALPIERAAATALLDDRHSPPKGFEQHQTDTNSYTWGRIGAHNIVIASLPAGIYGTTSAATTASSLLSSLPQVKIGLLVGIGGAVARPDRDRDIRLGDVVISQPQATEGGVVQYDVGKAKLHDVWERKGSLNMPPQVLLSALGNLQAEHEISPSKIPDILQAMGTANPRMMTAKNSFAHQGSDNDRLFMSTYDHEGGSTCAACDAAKEIQRRKRDTTDPEMHYGIIASGNRLIKDAITRDRLASSIGDDCICFEMEAAGLMNHYPCLVIRGICDYADSHKNDRWQRYASATAAAYAKELLAYVPAKQLQATQRAVDVLETIGDDVKNIQSVTTDVKDDVQGVHALLLDIDQKATLRRLEPGVAVGASFNSNREPTCLPGTRSDLLKEISSWAANPDTGSIFWLMGATGTGKSTIARTVARSWEKHLGASFFFQRGETDRGNLSKFFSTIAAELTEREPAIAKYIKAAAADRQREPVEGNRRSFFREKFNKLVLKPLEMVAPALRTNKPVVIVVDGLNECEPEDDVKIILNLFSHAAAMESLQLKMFLTSNPRMRIRLGIRHDENVNHELNHHRMPTDGNDIRFYLSHEMAEIRQKHNASTTEDRKLPQDWPGPDEIESLVKLAAPLFVSAATMCRFIAEGRAGTPDERLRWILSWRGCGSQLTAAYMPVLLRAMPDEKQQERRQRFRSMIGPLVILAGPPLSRPSLARLLDVSQDEMDDELDLMRPVLDIPTSATAPVRLLHPSFGDYLLDHKQCADVSFLIDGRQAHKTVALNCLRVMDCLRRDICGTKAIRANRSTIGQRRIDSCIPPQVQYACVYWVYHVQNAGYDAAICDKAHSFLQSHRLHWMEALALLGKGCEVVRHMTALQSVFADRGHDELCELLNRSVSFAAAVADVLDSSPLQIYTARSGA</sequence>
<dbReference type="GO" id="GO:0009116">
    <property type="term" value="P:nucleoside metabolic process"/>
    <property type="evidence" value="ECO:0007669"/>
    <property type="project" value="InterPro"/>
</dbReference>
<dbReference type="InterPro" id="IPR056884">
    <property type="entry name" value="NPHP3-like_N"/>
</dbReference>
<comment type="caution">
    <text evidence="3">The sequence shown here is derived from an EMBL/GenBank/DDBJ whole genome shotgun (WGS) entry which is preliminary data.</text>
</comment>
<dbReference type="Gene3D" id="3.40.50.1580">
    <property type="entry name" value="Nucleoside phosphorylase domain"/>
    <property type="match status" value="1"/>
</dbReference>
<dbReference type="AlphaFoldDB" id="A0A367LEW8"/>
<feature type="domain" description="Nephrocystin 3-like N-terminal" evidence="2">
    <location>
        <begin position="400"/>
        <end position="564"/>
    </location>
</feature>
<organism evidence="3 4">
    <name type="scientific">Ophiocordyceps polyrhachis-furcata BCC 54312</name>
    <dbReference type="NCBI Taxonomy" id="1330021"/>
    <lineage>
        <taxon>Eukaryota</taxon>
        <taxon>Fungi</taxon>
        <taxon>Dikarya</taxon>
        <taxon>Ascomycota</taxon>
        <taxon>Pezizomycotina</taxon>
        <taxon>Sordariomycetes</taxon>
        <taxon>Hypocreomycetidae</taxon>
        <taxon>Hypocreales</taxon>
        <taxon>Ophiocordycipitaceae</taxon>
        <taxon>Ophiocordyceps</taxon>
    </lineage>
</organism>
<dbReference type="STRING" id="1330021.A0A367LEW8"/>
<dbReference type="OrthoDB" id="674604at2759"/>
<dbReference type="InterPro" id="IPR053137">
    <property type="entry name" value="NLR-like"/>
</dbReference>
<protein>
    <recommendedName>
        <fullName evidence="2">Nephrocystin 3-like N-terminal domain-containing protein</fullName>
    </recommendedName>
</protein>
<accession>A0A367LEW8</accession>
<dbReference type="InterPro" id="IPR035994">
    <property type="entry name" value="Nucleoside_phosphorylase_sf"/>
</dbReference>
<evidence type="ECO:0000259" key="2">
    <source>
        <dbReference type="Pfam" id="PF24883"/>
    </source>
</evidence>
<dbReference type="InterPro" id="IPR027417">
    <property type="entry name" value="P-loop_NTPase"/>
</dbReference>
<evidence type="ECO:0000256" key="1">
    <source>
        <dbReference type="ARBA" id="ARBA00022737"/>
    </source>
</evidence>
<evidence type="ECO:0000313" key="4">
    <source>
        <dbReference type="Proteomes" id="UP000253664"/>
    </source>
</evidence>
<dbReference type="EMBL" id="LKCN02000007">
    <property type="protein sequence ID" value="RCI12974.1"/>
    <property type="molecule type" value="Genomic_DNA"/>
</dbReference>
<keyword evidence="1" id="KW-0677">Repeat</keyword>
<dbReference type="SUPFAM" id="SSF52540">
    <property type="entry name" value="P-loop containing nucleoside triphosphate hydrolases"/>
    <property type="match status" value="1"/>
</dbReference>
<evidence type="ECO:0000313" key="3">
    <source>
        <dbReference type="EMBL" id="RCI12974.1"/>
    </source>
</evidence>
<reference evidence="3 4" key="1">
    <citation type="journal article" date="2015" name="BMC Genomics">
        <title>Insights from the genome of Ophiocordyceps polyrhachis-furcata to pathogenicity and host specificity in insect fungi.</title>
        <authorList>
            <person name="Wichadakul D."/>
            <person name="Kobmoo N."/>
            <person name="Ingsriswang S."/>
            <person name="Tangphatsornruang S."/>
            <person name="Chantasingh D."/>
            <person name="Luangsa-ard J.J."/>
            <person name="Eurwilaichitr L."/>
        </authorList>
    </citation>
    <scope>NUCLEOTIDE SEQUENCE [LARGE SCALE GENOMIC DNA]</scope>
    <source>
        <strain evidence="3 4">BCC 54312</strain>
    </source>
</reference>
<keyword evidence="4" id="KW-1185">Reference proteome</keyword>
<dbReference type="GO" id="GO:0003824">
    <property type="term" value="F:catalytic activity"/>
    <property type="evidence" value="ECO:0007669"/>
    <property type="project" value="InterPro"/>
</dbReference>
<dbReference type="SUPFAM" id="SSF53167">
    <property type="entry name" value="Purine and uridine phosphorylases"/>
    <property type="match status" value="1"/>
</dbReference>
<dbReference type="Gene3D" id="3.40.50.300">
    <property type="entry name" value="P-loop containing nucleotide triphosphate hydrolases"/>
    <property type="match status" value="1"/>
</dbReference>
<name>A0A367LEW8_9HYPO</name>
<dbReference type="PANTHER" id="PTHR46082:SF11">
    <property type="entry name" value="AAA+ ATPASE DOMAIN-CONTAINING PROTEIN-RELATED"/>
    <property type="match status" value="1"/>
</dbReference>
<dbReference type="PANTHER" id="PTHR46082">
    <property type="entry name" value="ATP/GTP-BINDING PROTEIN-RELATED"/>
    <property type="match status" value="1"/>
</dbReference>
<dbReference type="Pfam" id="PF24883">
    <property type="entry name" value="NPHP3_N"/>
    <property type="match status" value="1"/>
</dbReference>